<accession>A0A9D2ELM5</accession>
<dbReference type="PANTHER" id="PTHR47371">
    <property type="entry name" value="LIPOTEICHOIC ACID SYNTHASE"/>
    <property type="match status" value="1"/>
</dbReference>
<evidence type="ECO:0000256" key="3">
    <source>
        <dbReference type="ARBA" id="ARBA00022475"/>
    </source>
</evidence>
<organism evidence="9 10">
    <name type="scientific">Candidatus Anaerobutyricum stercoris</name>
    <dbReference type="NCBI Taxonomy" id="2838457"/>
    <lineage>
        <taxon>Bacteria</taxon>
        <taxon>Bacillati</taxon>
        <taxon>Bacillota</taxon>
        <taxon>Clostridia</taxon>
        <taxon>Lachnospirales</taxon>
        <taxon>Lachnospiraceae</taxon>
        <taxon>Anaerobutyricum</taxon>
    </lineage>
</organism>
<evidence type="ECO:0000313" key="10">
    <source>
        <dbReference type="Proteomes" id="UP000824049"/>
    </source>
</evidence>
<evidence type="ECO:0000256" key="5">
    <source>
        <dbReference type="ARBA" id="ARBA00022989"/>
    </source>
</evidence>
<evidence type="ECO:0000259" key="8">
    <source>
        <dbReference type="Pfam" id="PF00884"/>
    </source>
</evidence>
<sequence>MMWRKMWNSSNRKVLCCNIITALVLNLFLEWMERKSVAEVLSFVNERTYVFLFNAAIIFMSLSLILLVRKKIFVYAVITGCWILIGTTNGIVLNGRKTPFTAVDLTVAKSILPVLNSYLELWQIVLLVILMIGGVIALVCLCLYSPSSGRSFDMRANVLLVLLLSLLFGAIAYVGVGRGQIISKFDNPINGYKDYGVAYGFCVTALDTGIDRPINYSRDRINKLKSRISDALSEKEEKENTENSREPNIIFIQLESFFDLTQVKDLNISEDPIPFFHQLQEQTTSGRLTVPVYGAGTINTEFEVITGMSTEYFGTGEYPYRSVLKDKTCESIAYWLKDLSYESTVIHNNNASFYDRYRVFSNLGFDNFITIENMNVKSWTEAGWAKDAILTDYIMDTLGKTSSRDIIYTISVQGHGDYPTSGQEDAKIQVSGEGYSESYLNQVTYYANQIHEMDEFLQELIGKLEKCGEDTMVIAYGDHLPGLDFETEDLKEGNKYETPYFIWDNFGYNSSHKEEESENLSAFELASKVLSQVNIHSGIINQFHQTMKGTKNEGKNLKLLQYDMLYGADFSHEDEEELEPTTLNYSLKPVRVTKVKENDGNYLLLGENFTEFSRVYINGILTNSTMKSSQVLEIKASALKDGDEIVIHQVSKTNSDMTLNKSDVFTFHKSLVEPLYKDSTEVQNGE</sequence>
<comment type="subcellular location">
    <subcellularLocation>
        <location evidence="1">Cell membrane</location>
        <topology evidence="1">Multi-pass membrane protein</topology>
    </subcellularLocation>
</comment>
<feature type="transmembrane region" description="Helical" evidence="7">
    <location>
        <begin position="73"/>
        <end position="93"/>
    </location>
</feature>
<feature type="domain" description="Sulfatase N-terminal" evidence="8">
    <location>
        <begin position="247"/>
        <end position="534"/>
    </location>
</feature>
<comment type="pathway">
    <text evidence="2">Cell wall biogenesis; lipoteichoic acid biosynthesis.</text>
</comment>
<evidence type="ECO:0000256" key="1">
    <source>
        <dbReference type="ARBA" id="ARBA00004651"/>
    </source>
</evidence>
<feature type="transmembrane region" description="Helical" evidence="7">
    <location>
        <begin position="12"/>
        <end position="29"/>
    </location>
</feature>
<dbReference type="SUPFAM" id="SSF53649">
    <property type="entry name" value="Alkaline phosphatase-like"/>
    <property type="match status" value="1"/>
</dbReference>
<dbReference type="InterPro" id="IPR050448">
    <property type="entry name" value="OpgB/LTA_synthase_biosynth"/>
</dbReference>
<protein>
    <submittedName>
        <fullName evidence="9">LTA synthase family protein</fullName>
    </submittedName>
</protein>
<evidence type="ECO:0000313" key="9">
    <source>
        <dbReference type="EMBL" id="HIZ39989.1"/>
    </source>
</evidence>
<keyword evidence="4 7" id="KW-0812">Transmembrane</keyword>
<gene>
    <name evidence="9" type="ORF">H9968_08715</name>
</gene>
<dbReference type="InterPro" id="IPR017850">
    <property type="entry name" value="Alkaline_phosphatase_core_sf"/>
</dbReference>
<name>A0A9D2ELM5_9FIRM</name>
<reference evidence="9" key="1">
    <citation type="journal article" date="2021" name="PeerJ">
        <title>Extensive microbial diversity within the chicken gut microbiome revealed by metagenomics and culture.</title>
        <authorList>
            <person name="Gilroy R."/>
            <person name="Ravi A."/>
            <person name="Getino M."/>
            <person name="Pursley I."/>
            <person name="Horton D.L."/>
            <person name="Alikhan N.F."/>
            <person name="Baker D."/>
            <person name="Gharbi K."/>
            <person name="Hall N."/>
            <person name="Watson M."/>
            <person name="Adriaenssens E.M."/>
            <person name="Foster-Nyarko E."/>
            <person name="Jarju S."/>
            <person name="Secka A."/>
            <person name="Antonio M."/>
            <person name="Oren A."/>
            <person name="Chaudhuri R.R."/>
            <person name="La Ragione R."/>
            <person name="Hildebrand F."/>
            <person name="Pallen M.J."/>
        </authorList>
    </citation>
    <scope>NUCLEOTIDE SEQUENCE</scope>
    <source>
        <strain evidence="9">CHK179-28034</strain>
    </source>
</reference>
<evidence type="ECO:0000256" key="7">
    <source>
        <dbReference type="SAM" id="Phobius"/>
    </source>
</evidence>
<dbReference type="Pfam" id="PF00884">
    <property type="entry name" value="Sulfatase"/>
    <property type="match status" value="1"/>
</dbReference>
<evidence type="ECO:0000256" key="4">
    <source>
        <dbReference type="ARBA" id="ARBA00022692"/>
    </source>
</evidence>
<comment type="caution">
    <text evidence="9">The sequence shown here is derived from an EMBL/GenBank/DDBJ whole genome shotgun (WGS) entry which is preliminary data.</text>
</comment>
<evidence type="ECO:0000256" key="2">
    <source>
        <dbReference type="ARBA" id="ARBA00004936"/>
    </source>
</evidence>
<feature type="transmembrane region" description="Helical" evidence="7">
    <location>
        <begin position="121"/>
        <end position="144"/>
    </location>
</feature>
<keyword evidence="6 7" id="KW-0472">Membrane</keyword>
<dbReference type="Gene3D" id="3.40.720.10">
    <property type="entry name" value="Alkaline Phosphatase, subunit A"/>
    <property type="match status" value="1"/>
</dbReference>
<dbReference type="EMBL" id="DXBR01000078">
    <property type="protein sequence ID" value="HIZ39989.1"/>
    <property type="molecule type" value="Genomic_DNA"/>
</dbReference>
<dbReference type="AlphaFoldDB" id="A0A9D2ELM5"/>
<dbReference type="CDD" id="cd16015">
    <property type="entry name" value="LTA_synthase"/>
    <property type="match status" value="1"/>
</dbReference>
<dbReference type="InterPro" id="IPR000917">
    <property type="entry name" value="Sulfatase_N"/>
</dbReference>
<keyword evidence="3" id="KW-1003">Cell membrane</keyword>
<proteinExistence type="predicted"/>
<reference evidence="9" key="2">
    <citation type="submission" date="2021-04" db="EMBL/GenBank/DDBJ databases">
        <authorList>
            <person name="Gilroy R."/>
        </authorList>
    </citation>
    <scope>NUCLEOTIDE SEQUENCE</scope>
    <source>
        <strain evidence="9">CHK179-28034</strain>
    </source>
</reference>
<dbReference type="PANTHER" id="PTHR47371:SF3">
    <property type="entry name" value="PHOSPHOGLYCEROL TRANSFERASE I"/>
    <property type="match status" value="1"/>
</dbReference>
<dbReference type="GO" id="GO:0005886">
    <property type="term" value="C:plasma membrane"/>
    <property type="evidence" value="ECO:0007669"/>
    <property type="project" value="UniProtKB-SubCell"/>
</dbReference>
<keyword evidence="5 7" id="KW-1133">Transmembrane helix</keyword>
<feature type="transmembrane region" description="Helical" evidence="7">
    <location>
        <begin position="49"/>
        <end position="68"/>
    </location>
</feature>
<evidence type="ECO:0000256" key="6">
    <source>
        <dbReference type="ARBA" id="ARBA00023136"/>
    </source>
</evidence>
<dbReference type="Proteomes" id="UP000824049">
    <property type="component" value="Unassembled WGS sequence"/>
</dbReference>
<feature type="transmembrane region" description="Helical" evidence="7">
    <location>
        <begin position="156"/>
        <end position="176"/>
    </location>
</feature>